<dbReference type="InterPro" id="IPR023362">
    <property type="entry name" value="PH-BEACH_dom"/>
</dbReference>
<dbReference type="Gene3D" id="2.30.29.30">
    <property type="entry name" value="Pleckstrin-homology domain (PH domain)/Phosphotyrosine-binding domain (PTB)"/>
    <property type="match status" value="1"/>
</dbReference>
<feature type="compositionally biased region" description="Polar residues" evidence="5">
    <location>
        <begin position="2881"/>
        <end position="2896"/>
    </location>
</feature>
<dbReference type="FunFam" id="1.10.1540.10:FF:000001">
    <property type="entry name" value="neurobeachin isoform X1"/>
    <property type="match status" value="1"/>
</dbReference>
<feature type="transmembrane region" description="Helical" evidence="6">
    <location>
        <begin position="3294"/>
        <end position="3316"/>
    </location>
</feature>
<dbReference type="Gene3D" id="1.20.1250.20">
    <property type="entry name" value="MFS general substrate transporter like domains"/>
    <property type="match status" value="2"/>
</dbReference>
<dbReference type="PROSITE" id="PS51783">
    <property type="entry name" value="PH_BEACH"/>
    <property type="match status" value="1"/>
</dbReference>
<feature type="region of interest" description="Disordered" evidence="5">
    <location>
        <begin position="2837"/>
        <end position="2896"/>
    </location>
</feature>
<dbReference type="PANTHER" id="PTHR13743">
    <property type="entry name" value="BEIGE/BEACH-RELATED"/>
    <property type="match status" value="1"/>
</dbReference>
<dbReference type="PROSITE" id="PS50294">
    <property type="entry name" value="WD_REPEATS_REGION"/>
    <property type="match status" value="1"/>
</dbReference>
<feature type="transmembrane region" description="Helical" evidence="6">
    <location>
        <begin position="3023"/>
        <end position="3045"/>
    </location>
</feature>
<comment type="subcellular location">
    <subcellularLocation>
        <location evidence="1">Membrane</location>
        <topology evidence="1">Multi-pass membrane protein</topology>
    </subcellularLocation>
</comment>
<feature type="transmembrane region" description="Helical" evidence="6">
    <location>
        <begin position="3328"/>
        <end position="3349"/>
    </location>
</feature>
<reference evidence="10" key="1">
    <citation type="submission" date="2020-10" db="EMBL/GenBank/DDBJ databases">
        <authorList>
            <person name="Han B."/>
            <person name="Lu T."/>
            <person name="Zhao Q."/>
            <person name="Huang X."/>
            <person name="Zhao Y."/>
        </authorList>
    </citation>
    <scope>NUCLEOTIDE SEQUENCE</scope>
</reference>
<dbReference type="Pfam" id="PF02138">
    <property type="entry name" value="Beach"/>
    <property type="match status" value="1"/>
</dbReference>
<dbReference type="InterPro" id="IPR015943">
    <property type="entry name" value="WD40/YVTN_repeat-like_dom_sf"/>
</dbReference>
<dbReference type="InterPro" id="IPR013320">
    <property type="entry name" value="ConA-like_dom_sf"/>
</dbReference>
<dbReference type="OrthoDB" id="26681at2759"/>
<evidence type="ECO:0000313" key="10">
    <source>
        <dbReference type="EMBL" id="CAD6243092.1"/>
    </source>
</evidence>
<dbReference type="InterPro" id="IPR036322">
    <property type="entry name" value="WD40_repeat_dom_sf"/>
</dbReference>
<evidence type="ECO:0000256" key="4">
    <source>
        <dbReference type="PROSITE-ProRule" id="PRU00221"/>
    </source>
</evidence>
<feature type="transmembrane region" description="Helical" evidence="6">
    <location>
        <begin position="2999"/>
        <end position="3016"/>
    </location>
</feature>
<evidence type="ECO:0000259" key="9">
    <source>
        <dbReference type="PROSITE" id="PS51783"/>
    </source>
</evidence>
<keyword evidence="6" id="KW-0812">Transmembrane</keyword>
<dbReference type="Pfam" id="PF07690">
    <property type="entry name" value="MFS_1"/>
    <property type="match status" value="2"/>
</dbReference>
<feature type="region of interest" description="Disordered" evidence="5">
    <location>
        <begin position="2586"/>
        <end position="2623"/>
    </location>
</feature>
<dbReference type="PROSITE" id="PS50197">
    <property type="entry name" value="BEACH"/>
    <property type="match status" value="1"/>
</dbReference>
<evidence type="ECO:0000256" key="3">
    <source>
        <dbReference type="ARBA" id="ARBA00022737"/>
    </source>
</evidence>
<dbReference type="Proteomes" id="UP000604825">
    <property type="component" value="Unassembled WGS sequence"/>
</dbReference>
<dbReference type="GO" id="GO:0022857">
    <property type="term" value="F:transmembrane transporter activity"/>
    <property type="evidence" value="ECO:0007669"/>
    <property type="project" value="InterPro"/>
</dbReference>
<dbReference type="Pfam" id="PF15787">
    <property type="entry name" value="DUF4704"/>
    <property type="match status" value="2"/>
</dbReference>
<dbReference type="CDD" id="cd06071">
    <property type="entry name" value="Beach"/>
    <property type="match status" value="1"/>
</dbReference>
<feature type="compositionally biased region" description="Low complexity" evidence="5">
    <location>
        <begin position="2600"/>
        <end position="2619"/>
    </location>
</feature>
<sequence length="3375" mass="367545">MEEEDTGEMSDASPPAPWEHGVDERFADESLGSFDDEAYTVEEEEVSDTEMSAGSPAAPSDPSPPLRRRLAPVVPSDVPEEVVRAVDAVIMGGGVDRLREMVSEENGEVSHFIVDVLMVTMGGVDGLDEGAGDGIGAATGLPPSIMSSSRAAAIAAELVPYLPFDVEPSPRTRMTRGLLATLSACTRNRTMCAASGLLAVLLDVAEKLFVGMGQGSKWDGTPLVQCIQVLGGHSVSVRDLHSWLLLIKKALGTRWATPLTIALENAVASSEAKGPAVTFEFDGESSGLLAPGENRWPFSNGFGFATWIYVESFSASLDTATAAAASASGKSSPSAAAAAACTLAGEGTKHMPRIFSFLTSDNHGIEAYFNDQFLVVESGAGKGKKASLHFTYEFKPRCWYFVGLEHSSKQALLGKADSELRLYVDGDLHESCPFEPPRIVKPLAFCCIGTNPSPTIAGLQRRRRQCPLFAEMGPIYIFTEPIGPERMSRLASRGGDALPSFGNGAGFPWKATSNHIRETAEDGYTLDIEIGGSLHLLYHPILLNGRFCSDASPSGSTGTHRRPAEVLGMVHISNRVHPAESLWALAYGGPMALLPVIVSNVEMDNLEPILGDLSSSLATASLSVPIFRIISVAVQHPGNKEELYRTHGPELLSQVLHYVLDTVSKLESGKKEILSDEELVTAIVSLCQSQRNDHGQKVQLFSTLLLDLKMWSSCNYILQKKLLSSLADMVFAESTCMRDANALQMLLDGCRRCYWVLHEADSIDTFTLTGNERPLGNVNALVDELLVVIELLIGAAPSTLASDDVRCLVGFVVDCPQPNQVARVLLLIYRLIVHPNTSRANMFAQSFISRGVVEALLVLLQREAKSGDNNIVHSCNVSHDSASWNESSKLTNKDSKFKNASGETNCQDHQIQSVQHHEPTSHETGVGLESTSKWCLLKGQFLKNLGGMDVPNISDNVQNIDNGDGVLVGIVHVLGALVASGHLTSTSPTVRPKLPSGFLTTSNGEGNTMFEDRVSLLLFALQKAFQAAPRRLMTRNVYRALISSVINVSSSKDNLKNLHDSGYHFKHTPLLVVLLRSLPYASRSFQACVIQDLLYLVCSHDKNRSTMTSISEWPEWILEVLISNHEMGDNRDSDAISICEVEDLVHNFLLVVLQHSMRKKDGWKDVEATIHCAEWLSMVGGTSTGDQRIRREESLPIFKRRLLGSLLNFSAQELQVQQTEGIAAAAAGVAVEGLVPKETKVHAEKAANVSVILAENAIVLLMLVEDHLRSRSQQFFMTCLVDSAASPASMASSAVSRSNSLSRIGSEHLEAGGSRQSLSSDAGGLPVDVLASTVDTNGQLSAEVMERVTAAAAAEPYGSVRHAFVSYGSCISDLSEGWKYRTRLWYGVCIPPKSNVFGGGGSGWVSWKSVLEKDSDGNWIELPLVKKSVAMLQALLLDSGLGGCLNSGVGFGPGMGVMGAFNQLLDSDQPFFCMLRLILVSMREDDSGEDDIFMRNISMKNVISEGLGCQTGSMLGLDGNSSASMRKRPAALLWRVLGPILNMPVSESKRQRVLVASSILYSELWHAVSSDRKPVRKKYVGLIMPPFVAVLKRYRSILAGIHELTSPDVQNPLVVDDWASAADTSPVEVGVAMISPAWAAAFASPPVAMALAMIAAGASGTETIAPPTNKLRRRDTSLLERRAAKLHTFSSFQMPIDTTPSLPTSVPKDKAAAKAAALAAARDLERSSKIGSRRGLSAVAMATSGQRRSAGDIERAQRWNISEAMGAAWMECLQSADSKSVSGRDFSALSYKYVALLVSSFALARNLQRVEMERRTQVEILNCSCMSIGLRAWRHLLHCLIETSRLYGPFGELLCSPDSIFWKLDLTESSLRMRRFMKRNYNWLNHLGASVNYGEQKFLCDGADACHSEDGDSLLSVLRISSLITVDEGHEQQRESENICSSVDDQLTDSSTPDQVFTGSIDSRSSDFSGVRNLVRSTVVTPGYKTNNERIIIELPSMMIRPLKVVRGTFQVTSKRINFIVDEHMSDSYMDDIVSTSGQYDQQDRDRSWFLSSLHQIYSRRYLLRQSALELFMVDRSNFLFDFEDIGSRTHAYRAIVHTKPPYLNDIFLATQRPEQIFKQTQLMERWAKWEISNFEYLMELNTLAGRTYNDITQYPVFPWVIADYKSKTLDLESPSTYRDLSKPIGALNPARLKKFQDHYSSLKDPIIPKFHYGSHYSNPGTVSYYLARIEPFSILYAQLQGAKFDHDDCAFSDIAGTWNSVLEGMNDVKELVPEMFYLPEVFTNVNSSGRLGSVALPPWAENAVDFIHMHRKALESDHVSTRLHEWIDLIFGYKQRGKEAVVANNIFPHVTYDGMVDIDKITDPVQRRGVQNQICYFGQTPSQLLTVPHIRRRPLTEILQLQTIFRNPSEVRPYVLPSPEHCNVPASTMLVSNDCLVVIDSNVPTAHVALHHWQPNTPDGLGAPFLFHHGKNAINSSGGAIFRIFKGSSGSAEDYQFPRAVAFAASAVQNSSAVAVTCDKEVITGRHADNSVKMISPDGARTIETAFGHLAPVTCLALSADSNYLVTGSRDTTVILWRIRQVGSAHKKNAPEPPPSTPTAPTSPLATGSSSSSDNSPSKTLETYRRRRIEGPMHVLRGHLGEVTCCSVSSDLGLVGSSSSVSGILLHSLRTGRLIKKLDVPEAHSICLSSQGIVLIWNESEKRLSTFTVNGIPIATAALSPLSARVSCIEISTDGQFAAMGTCSASTDNHDRSNALEDEYDLDKPNSDEDVQESNETRLSVDPPSICFLDLYKLESPRCCSELEEDSSDDARRRRASLTVSMALLVSIFREPDERPVAVTSEKEQLLPKTKRAKEREGDGRAQQAKPWEAQEGEERHPSEQVQASDSGLLAQQSTGRCRSRGVTKAALRIAVPESGLPLSIGGLQQNRISSSYHAARKTMSVVKGVLDPKTSNLGFLHCPRCLDVDKLYTAENYVVLYGGWAPFDSRDGTALLGDIDLAFLAIYAIGMFFVGHIGDRVDLRVLLTIGMIGTGFFTAAFGAGYWLNVHSFYYFLGIQLIAGLFQSTGWPSVVAVVGNWFGKRKRGLIMGIWNAHTSVGNISGSLIAAALLKFGPESIGAEDDNFKDSGKNEIGTPLLEGHTEVAEKAVGFIEAFRIPGVVPFALCLFFCKLVAYTFLYWLPFYISHTAVGGEYLSDSTAGVLSTLFDLGGVIGGILAGHISDRLDARALTAASFTFSGIPALFLYRVYGSISLYWNITLMFITGMLVNGPYALITTAVSAYLGAHSSLRGNSRALATVTAIIDGTCSAGAAIGPLLTGYISAKSWTAVFTMLMVAALIAGLLLSTLVMAEVSAKLESWRSAAAPNDLPVSSEGGA</sequence>
<accession>A0A811PHN8</accession>
<keyword evidence="2 4" id="KW-0853">WD repeat</keyword>
<feature type="repeat" description="WD" evidence="4">
    <location>
        <begin position="2547"/>
        <end position="2581"/>
    </location>
</feature>
<dbReference type="GO" id="GO:0016020">
    <property type="term" value="C:membrane"/>
    <property type="evidence" value="ECO:0007669"/>
    <property type="project" value="UniProtKB-SubCell"/>
</dbReference>
<evidence type="ECO:0000259" key="8">
    <source>
        <dbReference type="PROSITE" id="PS50850"/>
    </source>
</evidence>
<name>A0A811PHN8_9POAL</name>
<organism evidence="10 11">
    <name type="scientific">Miscanthus lutarioriparius</name>
    <dbReference type="NCBI Taxonomy" id="422564"/>
    <lineage>
        <taxon>Eukaryota</taxon>
        <taxon>Viridiplantae</taxon>
        <taxon>Streptophyta</taxon>
        <taxon>Embryophyta</taxon>
        <taxon>Tracheophyta</taxon>
        <taxon>Spermatophyta</taxon>
        <taxon>Magnoliopsida</taxon>
        <taxon>Liliopsida</taxon>
        <taxon>Poales</taxon>
        <taxon>Poaceae</taxon>
        <taxon>PACMAD clade</taxon>
        <taxon>Panicoideae</taxon>
        <taxon>Andropogonodae</taxon>
        <taxon>Andropogoneae</taxon>
        <taxon>Saccharinae</taxon>
        <taxon>Miscanthus</taxon>
    </lineage>
</organism>
<feature type="transmembrane region" description="Helical" evidence="6">
    <location>
        <begin position="3159"/>
        <end position="3179"/>
    </location>
</feature>
<dbReference type="Gene3D" id="2.130.10.10">
    <property type="entry name" value="YVTN repeat-like/Quinoprotein amine dehydrogenase"/>
    <property type="match status" value="1"/>
</dbReference>
<proteinExistence type="predicted"/>
<feature type="compositionally biased region" description="Acidic residues" evidence="5">
    <location>
        <begin position="34"/>
        <end position="48"/>
    </location>
</feature>
<evidence type="ECO:0000313" key="11">
    <source>
        <dbReference type="Proteomes" id="UP000604825"/>
    </source>
</evidence>
<keyword evidence="3" id="KW-0677">Repeat</keyword>
<dbReference type="InterPro" id="IPR011701">
    <property type="entry name" value="MFS"/>
</dbReference>
<feature type="region of interest" description="Disordered" evidence="5">
    <location>
        <begin position="2760"/>
        <end position="2780"/>
    </location>
</feature>
<dbReference type="PROSITE" id="PS50082">
    <property type="entry name" value="WD_REPEATS_2"/>
    <property type="match status" value="1"/>
</dbReference>
<evidence type="ECO:0000256" key="1">
    <source>
        <dbReference type="ARBA" id="ARBA00004141"/>
    </source>
</evidence>
<dbReference type="InterPro" id="IPR000409">
    <property type="entry name" value="BEACH_dom"/>
</dbReference>
<gene>
    <name evidence="10" type="ORF">NCGR_LOCUS28379</name>
</gene>
<evidence type="ECO:0000256" key="5">
    <source>
        <dbReference type="SAM" id="MobiDB-lite"/>
    </source>
</evidence>
<feature type="compositionally biased region" description="Basic and acidic residues" evidence="5">
    <location>
        <begin position="2837"/>
        <end position="2847"/>
    </location>
</feature>
<dbReference type="SUPFAM" id="SSF50978">
    <property type="entry name" value="WD40 repeat-like"/>
    <property type="match status" value="1"/>
</dbReference>
<feature type="transmembrane region" description="Helical" evidence="6">
    <location>
        <begin position="3254"/>
        <end position="3282"/>
    </location>
</feature>
<feature type="transmembrane region" description="Helical" evidence="6">
    <location>
        <begin position="3199"/>
        <end position="3217"/>
    </location>
</feature>
<dbReference type="InterPro" id="IPR031570">
    <property type="entry name" value="NBEA/BDCP_DUF4704"/>
</dbReference>
<dbReference type="InterPro" id="IPR011993">
    <property type="entry name" value="PH-like_dom_sf"/>
</dbReference>
<evidence type="ECO:0000256" key="2">
    <source>
        <dbReference type="ARBA" id="ARBA00022574"/>
    </source>
</evidence>
<dbReference type="SUPFAM" id="SSF49899">
    <property type="entry name" value="Concanavalin A-like lectins/glucanases"/>
    <property type="match status" value="1"/>
</dbReference>
<dbReference type="CDD" id="cd01201">
    <property type="entry name" value="PH_BEACH"/>
    <property type="match status" value="1"/>
</dbReference>
<dbReference type="InterPro" id="IPR020846">
    <property type="entry name" value="MFS_dom"/>
</dbReference>
<dbReference type="InterPro" id="IPR036259">
    <property type="entry name" value="MFS_trans_sf"/>
</dbReference>
<dbReference type="InterPro" id="IPR036372">
    <property type="entry name" value="BEACH_dom_sf"/>
</dbReference>
<dbReference type="SUPFAM" id="SSF50729">
    <property type="entry name" value="PH domain-like"/>
    <property type="match status" value="1"/>
</dbReference>
<feature type="domain" description="BEACH-type PH" evidence="9">
    <location>
        <begin position="1986"/>
        <end position="2097"/>
    </location>
</feature>
<comment type="caution">
    <text evidence="10">The sequence shown here is derived from an EMBL/GenBank/DDBJ whole genome shotgun (WGS) entry which is preliminary data.</text>
</comment>
<evidence type="ECO:0000256" key="6">
    <source>
        <dbReference type="SAM" id="Phobius"/>
    </source>
</evidence>
<feature type="transmembrane region" description="Helical" evidence="6">
    <location>
        <begin position="3051"/>
        <end position="3079"/>
    </location>
</feature>
<dbReference type="EMBL" id="CAJGYO010000007">
    <property type="protein sequence ID" value="CAD6243092.1"/>
    <property type="molecule type" value="Genomic_DNA"/>
</dbReference>
<protein>
    <recommendedName>
        <fullName evidence="12">BEACH domain-containing protein C2</fullName>
    </recommendedName>
</protein>
<dbReference type="Gene3D" id="1.10.1540.10">
    <property type="entry name" value="BEACH domain"/>
    <property type="match status" value="1"/>
</dbReference>
<keyword evidence="6" id="KW-1133">Transmembrane helix</keyword>
<dbReference type="SUPFAM" id="SSF103473">
    <property type="entry name" value="MFS general substrate transporter"/>
    <property type="match status" value="1"/>
</dbReference>
<dbReference type="InterPro" id="IPR050865">
    <property type="entry name" value="BEACH_Domain"/>
</dbReference>
<dbReference type="SMART" id="SM00320">
    <property type="entry name" value="WD40"/>
    <property type="match status" value="2"/>
</dbReference>
<dbReference type="SUPFAM" id="SSF81837">
    <property type="entry name" value="BEACH domain"/>
    <property type="match status" value="1"/>
</dbReference>
<keyword evidence="11" id="KW-1185">Reference proteome</keyword>
<feature type="domain" description="Major facilitator superfamily (MFS) profile" evidence="8">
    <location>
        <begin position="3159"/>
        <end position="3375"/>
    </location>
</feature>
<dbReference type="SMART" id="SM01026">
    <property type="entry name" value="Beach"/>
    <property type="match status" value="1"/>
</dbReference>
<evidence type="ECO:0008006" key="12">
    <source>
        <dbReference type="Google" id="ProtNLM"/>
    </source>
</evidence>
<feature type="region of interest" description="Disordered" evidence="5">
    <location>
        <begin position="1"/>
        <end position="72"/>
    </location>
</feature>
<dbReference type="InterPro" id="IPR001680">
    <property type="entry name" value="WD40_rpt"/>
</dbReference>
<dbReference type="PANTHER" id="PTHR13743:SF121">
    <property type="entry name" value="OS02G0663300 PROTEIN"/>
    <property type="match status" value="1"/>
</dbReference>
<feature type="domain" description="BEACH" evidence="7">
    <location>
        <begin position="2112"/>
        <end position="2393"/>
    </location>
</feature>
<feature type="transmembrane region" description="Helical" evidence="6">
    <location>
        <begin position="3229"/>
        <end position="3248"/>
    </location>
</feature>
<dbReference type="Pfam" id="PF14844">
    <property type="entry name" value="PH_BEACH"/>
    <property type="match status" value="1"/>
</dbReference>
<keyword evidence="6" id="KW-0472">Membrane</keyword>
<dbReference type="PROSITE" id="PS50850">
    <property type="entry name" value="MFS"/>
    <property type="match status" value="1"/>
</dbReference>
<evidence type="ECO:0000259" key="7">
    <source>
        <dbReference type="PROSITE" id="PS50197"/>
    </source>
</evidence>
<dbReference type="Pfam" id="PF00400">
    <property type="entry name" value="WD40"/>
    <property type="match status" value="1"/>
</dbReference>